<dbReference type="GO" id="GO:0034605">
    <property type="term" value="P:cellular response to heat"/>
    <property type="evidence" value="ECO:0007669"/>
    <property type="project" value="TreeGrafter"/>
</dbReference>
<dbReference type="Pfam" id="PF10431">
    <property type="entry name" value="ClpB_D2-small"/>
    <property type="match status" value="1"/>
</dbReference>
<organism evidence="8 9">
    <name type="scientific">candidate division WWE3 bacterium CG22_combo_CG10-13_8_21_14_all_39_12</name>
    <dbReference type="NCBI Taxonomy" id="1975094"/>
    <lineage>
        <taxon>Bacteria</taxon>
        <taxon>Katanobacteria</taxon>
    </lineage>
</organism>
<keyword evidence="2" id="KW-0547">Nucleotide-binding</keyword>
<dbReference type="InterPro" id="IPR027417">
    <property type="entry name" value="P-loop_NTPase"/>
</dbReference>
<dbReference type="GO" id="GO:0005737">
    <property type="term" value="C:cytoplasm"/>
    <property type="evidence" value="ECO:0007669"/>
    <property type="project" value="TreeGrafter"/>
</dbReference>
<evidence type="ECO:0000313" key="9">
    <source>
        <dbReference type="Proteomes" id="UP000228495"/>
    </source>
</evidence>
<keyword evidence="4" id="KW-0143">Chaperone</keyword>
<dbReference type="GO" id="GO:0005524">
    <property type="term" value="F:ATP binding"/>
    <property type="evidence" value="ECO:0007669"/>
    <property type="project" value="UniProtKB-KW"/>
</dbReference>
<feature type="transmembrane region" description="Helical" evidence="5">
    <location>
        <begin position="78"/>
        <end position="101"/>
    </location>
</feature>
<dbReference type="PANTHER" id="PTHR11638">
    <property type="entry name" value="ATP-DEPENDENT CLP PROTEASE"/>
    <property type="match status" value="1"/>
</dbReference>
<keyword evidence="3" id="KW-0067">ATP-binding</keyword>
<evidence type="ECO:0000313" key="8">
    <source>
        <dbReference type="EMBL" id="PIP56958.1"/>
    </source>
</evidence>
<dbReference type="PANTHER" id="PTHR11638:SF18">
    <property type="entry name" value="HEAT SHOCK PROTEIN 104"/>
    <property type="match status" value="1"/>
</dbReference>
<dbReference type="Gene3D" id="1.10.8.60">
    <property type="match status" value="2"/>
</dbReference>
<dbReference type="Gene3D" id="3.40.50.300">
    <property type="entry name" value="P-loop containing nucleotide triphosphate hydrolases"/>
    <property type="match status" value="2"/>
</dbReference>
<dbReference type="PRINTS" id="PR00300">
    <property type="entry name" value="CLPPROTEASEA"/>
</dbReference>
<evidence type="ECO:0000256" key="1">
    <source>
        <dbReference type="ARBA" id="ARBA00022737"/>
    </source>
</evidence>
<sequence>MQKGKLNVVNYINEIFPLIGFIKWFTIDTLYFFYKFSTHTTLNVFDNLGLGSILKHLFAPFRRDKTFAGYFIGITIRLVWTLVSSVFIAALFIFFIVLPVAYYGLPYYLYLQNPLFLLPYAFVIIVWYLIIRRRRAYWKRIETGVLSDRSVRKHIWKRLSLNPKDADAIYVSSVIQKDPSGLKAYLQKFRLNERDFISAKTWVLRELWNTRRWQYWRDEFFFRSEGVNRGWFAGFLPELKRYSVDLTEQASRGRLPEVFGREKEMETIITTLDRPSRNNVLIVGQAGVGKRSLVYEIAWFLLGDTSGVEIENIEALVKPLSGKRVIELNAAGLIGGSGTGNVEARLSRVLRELEAGETILFISQVENLINAGLIGYLSPLLASHTFPIIASTTPDIYRKYLQEFSEFISEFEVIFLSPPSVTETVRMLEHIVGNIENKKGVFFTYPALLEAVELSERYIHNAVLPSKAIHVLEQSIELKEGKTITISTIQKALSKVTGVPIGELSSQESEKLLTLETLLQEHIVGQNEAIRTISRAMRRARTGVSAQNRPIASFMFLGPTGVGKTLTAKVLAQVYFTPSTETVYSESLLTQMVEDNFVRFDMSEFSEFGAVTNFVERMTTEISERPFSLILLDEFEKAEHKIHNLFLQILEDGRLTNDSGQTADFRNTIIIATSNAVTDLKIDDERDNHVLRGKLEEKFPPELINRFDGLVMFDRLSKDNMNFVVKLELNKLKKRLLSQHEISLSWTDLLVSELGRLGYDEEYGARPLRRIIQDRLEDVLAQKILRKELQYGDSYILDVKDLNN</sequence>
<name>A0A2H0BIX3_UNCKA</name>
<dbReference type="CDD" id="cd00009">
    <property type="entry name" value="AAA"/>
    <property type="match status" value="1"/>
</dbReference>
<keyword evidence="1" id="KW-0677">Repeat</keyword>
<dbReference type="CDD" id="cd19499">
    <property type="entry name" value="RecA-like_ClpB_Hsp104-like"/>
    <property type="match status" value="1"/>
</dbReference>
<evidence type="ECO:0000256" key="4">
    <source>
        <dbReference type="ARBA" id="ARBA00023186"/>
    </source>
</evidence>
<evidence type="ECO:0000259" key="6">
    <source>
        <dbReference type="SMART" id="SM00382"/>
    </source>
</evidence>
<keyword evidence="5" id="KW-0812">Transmembrane</keyword>
<evidence type="ECO:0000259" key="7">
    <source>
        <dbReference type="SMART" id="SM01086"/>
    </source>
</evidence>
<dbReference type="EMBL" id="PCSU01000003">
    <property type="protein sequence ID" value="PIP56958.1"/>
    <property type="molecule type" value="Genomic_DNA"/>
</dbReference>
<dbReference type="Pfam" id="PF07724">
    <property type="entry name" value="AAA_2"/>
    <property type="match status" value="1"/>
</dbReference>
<protein>
    <recommendedName>
        <fullName evidence="10">Sigma-54 factor interaction domain-containing protein</fullName>
    </recommendedName>
</protein>
<dbReference type="AlphaFoldDB" id="A0A2H0BIX3"/>
<dbReference type="SMART" id="SM00382">
    <property type="entry name" value="AAA"/>
    <property type="match status" value="2"/>
</dbReference>
<dbReference type="SUPFAM" id="SSF52540">
    <property type="entry name" value="P-loop containing nucleoside triphosphate hydrolases"/>
    <property type="match status" value="2"/>
</dbReference>
<dbReference type="InterPro" id="IPR003959">
    <property type="entry name" value="ATPase_AAA_core"/>
</dbReference>
<keyword evidence="5" id="KW-1133">Transmembrane helix</keyword>
<feature type="domain" description="AAA+ ATPase" evidence="6">
    <location>
        <begin position="550"/>
        <end position="717"/>
    </location>
</feature>
<accession>A0A2H0BIX3</accession>
<dbReference type="GO" id="GO:0016887">
    <property type="term" value="F:ATP hydrolysis activity"/>
    <property type="evidence" value="ECO:0007669"/>
    <property type="project" value="InterPro"/>
</dbReference>
<evidence type="ECO:0000256" key="3">
    <source>
        <dbReference type="ARBA" id="ARBA00022840"/>
    </source>
</evidence>
<reference evidence="8 9" key="1">
    <citation type="submission" date="2017-09" db="EMBL/GenBank/DDBJ databases">
        <title>Depth-based differentiation of microbial function through sediment-hosted aquifers and enrichment of novel symbionts in the deep terrestrial subsurface.</title>
        <authorList>
            <person name="Probst A.J."/>
            <person name="Ladd B."/>
            <person name="Jarett J.K."/>
            <person name="Geller-Mcgrath D.E."/>
            <person name="Sieber C.M."/>
            <person name="Emerson J.B."/>
            <person name="Anantharaman K."/>
            <person name="Thomas B.C."/>
            <person name="Malmstrom R."/>
            <person name="Stieglmeier M."/>
            <person name="Klingl A."/>
            <person name="Woyke T."/>
            <person name="Ryan C.M."/>
            <person name="Banfield J.F."/>
        </authorList>
    </citation>
    <scope>NUCLEOTIDE SEQUENCE [LARGE SCALE GENOMIC DNA]</scope>
    <source>
        <strain evidence="8">CG22_combo_CG10-13_8_21_14_all_39_12</strain>
    </source>
</reference>
<evidence type="ECO:0008006" key="10">
    <source>
        <dbReference type="Google" id="ProtNLM"/>
    </source>
</evidence>
<evidence type="ECO:0000256" key="5">
    <source>
        <dbReference type="SAM" id="Phobius"/>
    </source>
</evidence>
<dbReference type="InterPro" id="IPR001270">
    <property type="entry name" value="ClpA/B"/>
</dbReference>
<dbReference type="InterPro" id="IPR050130">
    <property type="entry name" value="ClpA_ClpB"/>
</dbReference>
<feature type="transmembrane region" description="Helical" evidence="5">
    <location>
        <begin position="107"/>
        <end position="130"/>
    </location>
</feature>
<evidence type="ECO:0000256" key="2">
    <source>
        <dbReference type="ARBA" id="ARBA00022741"/>
    </source>
</evidence>
<dbReference type="InterPro" id="IPR019489">
    <property type="entry name" value="Clp_ATPase_C"/>
</dbReference>
<dbReference type="SMART" id="SM01086">
    <property type="entry name" value="ClpB_D2-small"/>
    <property type="match status" value="1"/>
</dbReference>
<keyword evidence="5" id="KW-0472">Membrane</keyword>
<dbReference type="Proteomes" id="UP000228495">
    <property type="component" value="Unassembled WGS sequence"/>
</dbReference>
<feature type="domain" description="Clp ATPase C-terminal" evidence="7">
    <location>
        <begin position="716"/>
        <end position="802"/>
    </location>
</feature>
<feature type="domain" description="AAA+ ATPase" evidence="6">
    <location>
        <begin position="276"/>
        <end position="419"/>
    </location>
</feature>
<feature type="transmembrane region" description="Helical" evidence="5">
    <location>
        <begin position="12"/>
        <end position="34"/>
    </location>
</feature>
<comment type="caution">
    <text evidence="8">The sequence shown here is derived from an EMBL/GenBank/DDBJ whole genome shotgun (WGS) entry which is preliminary data.</text>
</comment>
<gene>
    <name evidence="8" type="ORF">COX05_00255</name>
</gene>
<proteinExistence type="predicted"/>
<dbReference type="InterPro" id="IPR041546">
    <property type="entry name" value="ClpA/ClpB_AAA_lid"/>
</dbReference>
<dbReference type="Pfam" id="PF17871">
    <property type="entry name" value="AAA_lid_9"/>
    <property type="match status" value="1"/>
</dbReference>
<dbReference type="InterPro" id="IPR003593">
    <property type="entry name" value="AAA+_ATPase"/>
</dbReference>